<dbReference type="EMBL" id="ML002515">
    <property type="protein sequence ID" value="RKP37283.1"/>
    <property type="molecule type" value="Genomic_DNA"/>
</dbReference>
<gene>
    <name evidence="2" type="ORF">BJ085DRAFT_29699</name>
</gene>
<dbReference type="Gene3D" id="3.30.700.20">
    <property type="entry name" value="Hypothetical protein ph0010, domain 1"/>
    <property type="match status" value="1"/>
</dbReference>
<dbReference type="NCBIfam" id="TIGR00296">
    <property type="entry name" value="TIGR00296 family protein"/>
    <property type="match status" value="1"/>
</dbReference>
<dbReference type="InterPro" id="IPR027485">
    <property type="entry name" value="AMMECR1_N"/>
</dbReference>
<dbReference type="InterPro" id="IPR002733">
    <property type="entry name" value="AMMECR1_domain"/>
</dbReference>
<dbReference type="AlphaFoldDB" id="A0A4P9ZUQ1"/>
<evidence type="ECO:0000313" key="3">
    <source>
        <dbReference type="Proteomes" id="UP000268162"/>
    </source>
</evidence>
<keyword evidence="3" id="KW-1185">Reference proteome</keyword>
<dbReference type="Pfam" id="PF01871">
    <property type="entry name" value="AMMECR1"/>
    <property type="match status" value="1"/>
</dbReference>
<name>A0A4P9ZUQ1_9FUNG</name>
<dbReference type="STRING" id="215637.A0A4P9ZUQ1"/>
<proteinExistence type="predicted"/>
<accession>A0A4P9ZUQ1</accession>
<evidence type="ECO:0000259" key="1">
    <source>
        <dbReference type="PROSITE" id="PS51112"/>
    </source>
</evidence>
<dbReference type="SUPFAM" id="SSF143447">
    <property type="entry name" value="AMMECR1-like"/>
    <property type="match status" value="1"/>
</dbReference>
<dbReference type="PROSITE" id="PS51112">
    <property type="entry name" value="AMMECR1"/>
    <property type="match status" value="1"/>
</dbReference>
<evidence type="ECO:0000313" key="2">
    <source>
        <dbReference type="EMBL" id="RKP37283.1"/>
    </source>
</evidence>
<dbReference type="InterPro" id="IPR036071">
    <property type="entry name" value="AMMECR1_dom_sf"/>
</dbReference>
<dbReference type="PANTHER" id="PTHR13016">
    <property type="entry name" value="AMMECR1 HOMOLOG"/>
    <property type="match status" value="1"/>
</dbReference>
<dbReference type="InterPro" id="IPR023473">
    <property type="entry name" value="AMMECR1"/>
</dbReference>
<sequence length="197" mass="22474">MAICIEQCVYCFDVLVHALDPTKPEPKTPSFPDDNYPLFVTWNKRRSSGNLDLRGCIGTFSAQPLHAGLQEFALTSALRDRRFSPITLAELPRLSCSVSLLTHFEAANNCYDWEIGTHGIWIEFSDTYGHRRTATYLPDIAAEQRWTKMETIDSLLRKGGYTGKITDGVRHSIELTRYQSEKASLSYEEYQKLKSQE</sequence>
<feature type="domain" description="AMMECR1" evidence="1">
    <location>
        <begin position="1"/>
        <end position="194"/>
    </location>
</feature>
<protein>
    <submittedName>
        <fullName evidence="2">Ammecr1 protein</fullName>
    </submittedName>
</protein>
<reference evidence="3" key="1">
    <citation type="journal article" date="2018" name="Nat. Microbiol.">
        <title>Leveraging single-cell genomics to expand the fungal tree of life.</title>
        <authorList>
            <person name="Ahrendt S.R."/>
            <person name="Quandt C.A."/>
            <person name="Ciobanu D."/>
            <person name="Clum A."/>
            <person name="Salamov A."/>
            <person name="Andreopoulos B."/>
            <person name="Cheng J.F."/>
            <person name="Woyke T."/>
            <person name="Pelin A."/>
            <person name="Henrissat B."/>
            <person name="Reynolds N.K."/>
            <person name="Benny G.L."/>
            <person name="Smith M.E."/>
            <person name="James T.Y."/>
            <person name="Grigoriev I.V."/>
        </authorList>
    </citation>
    <scope>NUCLEOTIDE SEQUENCE [LARGE SCALE GENOMIC DNA]</scope>
    <source>
        <strain evidence="3">RSA 468</strain>
    </source>
</reference>
<organism evidence="2 3">
    <name type="scientific">Dimargaris cristalligena</name>
    <dbReference type="NCBI Taxonomy" id="215637"/>
    <lineage>
        <taxon>Eukaryota</taxon>
        <taxon>Fungi</taxon>
        <taxon>Fungi incertae sedis</taxon>
        <taxon>Zoopagomycota</taxon>
        <taxon>Kickxellomycotina</taxon>
        <taxon>Dimargaritomycetes</taxon>
        <taxon>Dimargaritales</taxon>
        <taxon>Dimargaritaceae</taxon>
        <taxon>Dimargaris</taxon>
    </lineage>
</organism>
<dbReference type="Proteomes" id="UP000268162">
    <property type="component" value="Unassembled WGS sequence"/>
</dbReference>
<dbReference type="PANTHER" id="PTHR13016:SF0">
    <property type="entry name" value="AMME SYNDROME CANDIDATE GENE 1 PROTEIN"/>
    <property type="match status" value="1"/>
</dbReference>